<evidence type="ECO:0000313" key="4">
    <source>
        <dbReference type="Proteomes" id="UP000007969"/>
    </source>
</evidence>
<keyword evidence="2" id="KW-1133">Transmembrane helix</keyword>
<keyword evidence="2" id="KW-0472">Membrane</keyword>
<keyword evidence="2" id="KW-0812">Transmembrane</keyword>
<name>B9E4N0_CLOK1</name>
<evidence type="ECO:0000256" key="2">
    <source>
        <dbReference type="SAM" id="Phobius"/>
    </source>
</evidence>
<sequence>MMEVIEMYEKLRKNLEDLFENAPKTNKANELKEELLANLIDKYDDLVSSGKNEEEAFKIAISSVGDVNELINGLNDSNVLDNDITQKKRQKSAIILSVSIGLYIMSVVVLILLNEVFMVNESLSVSIMLTIDAVATCLIVYNAASQPKYIKADNTIVEEFKEWKVLNDNKNEIMKSIRSIMWLIIVAVYFVLNFVFGAWAYSWIIFIIGAALQRVIMLSFKLKE</sequence>
<dbReference type="InterPro" id="IPR047928">
    <property type="entry name" value="Perm_prefix_1"/>
</dbReference>
<dbReference type="AlphaFoldDB" id="B9E4N0"/>
<reference evidence="4" key="1">
    <citation type="submission" date="2005-09" db="EMBL/GenBank/DDBJ databases">
        <title>Complete genome sequence of Clostridium kluyveri and comparative genomics of Clostridia species.</title>
        <authorList>
            <person name="Inui M."/>
            <person name="Nonaka H."/>
            <person name="Shinoda Y."/>
            <person name="Ikenaga Y."/>
            <person name="Abe M."/>
            <person name="Naito K."/>
            <person name="Vertes A.A."/>
            <person name="Yukawa H."/>
        </authorList>
    </citation>
    <scope>NUCLEOTIDE SEQUENCE [LARGE SCALE GENOMIC DNA]</scope>
    <source>
        <strain evidence="4">NBRC 12016</strain>
    </source>
</reference>
<dbReference type="NCBIfam" id="NF038403">
    <property type="entry name" value="perm_prefix_1"/>
    <property type="match status" value="1"/>
</dbReference>
<keyword evidence="1" id="KW-0175">Coiled coil</keyword>
<dbReference type="Proteomes" id="UP000007969">
    <property type="component" value="Chromosome"/>
</dbReference>
<feature type="transmembrane region" description="Helical" evidence="2">
    <location>
        <begin position="93"/>
        <end position="113"/>
    </location>
</feature>
<evidence type="ECO:0000256" key="1">
    <source>
        <dbReference type="SAM" id="Coils"/>
    </source>
</evidence>
<accession>B9E4N0</accession>
<proteinExistence type="predicted"/>
<feature type="transmembrane region" description="Helical" evidence="2">
    <location>
        <begin position="125"/>
        <end position="144"/>
    </location>
</feature>
<protein>
    <submittedName>
        <fullName evidence="3">Uncharacterized protein</fullName>
    </submittedName>
</protein>
<dbReference type="EMBL" id="AP009049">
    <property type="protein sequence ID" value="BAH07455.1"/>
    <property type="molecule type" value="Genomic_DNA"/>
</dbReference>
<feature type="coiled-coil region" evidence="1">
    <location>
        <begin position="1"/>
        <end position="28"/>
    </location>
</feature>
<evidence type="ECO:0000313" key="3">
    <source>
        <dbReference type="EMBL" id="BAH07455.1"/>
    </source>
</evidence>
<gene>
    <name evidence="3" type="ordered locus">CKR_2404</name>
</gene>
<organism evidence="3 4">
    <name type="scientific">Clostridium kluyveri (strain NBRC 12016)</name>
    <dbReference type="NCBI Taxonomy" id="583346"/>
    <lineage>
        <taxon>Bacteria</taxon>
        <taxon>Bacillati</taxon>
        <taxon>Bacillota</taxon>
        <taxon>Clostridia</taxon>
        <taxon>Eubacteriales</taxon>
        <taxon>Clostridiaceae</taxon>
        <taxon>Clostridium</taxon>
    </lineage>
</organism>
<feature type="transmembrane region" description="Helical" evidence="2">
    <location>
        <begin position="180"/>
        <end position="197"/>
    </location>
</feature>
<dbReference type="KEGG" id="ckr:CKR_2404"/>
<dbReference type="HOGENOM" id="CLU_105892_0_0_9"/>